<feature type="transmembrane region" description="Helical" evidence="1">
    <location>
        <begin position="43"/>
        <end position="61"/>
    </location>
</feature>
<evidence type="ECO:0000313" key="2">
    <source>
        <dbReference type="EMBL" id="KAK6755080.1"/>
    </source>
</evidence>
<keyword evidence="1" id="KW-0472">Membrane</keyword>
<reference evidence="2 3" key="1">
    <citation type="submission" date="2023-08" db="EMBL/GenBank/DDBJ databases">
        <title>A Necator americanus chromosomal reference genome.</title>
        <authorList>
            <person name="Ilik V."/>
            <person name="Petrzelkova K.J."/>
            <person name="Pardy F."/>
            <person name="Fuh T."/>
            <person name="Niatou-Singa F.S."/>
            <person name="Gouil Q."/>
            <person name="Baker L."/>
            <person name="Ritchie M.E."/>
            <person name="Jex A.R."/>
            <person name="Gazzola D."/>
            <person name="Li H."/>
            <person name="Toshio Fujiwara R."/>
            <person name="Zhan B."/>
            <person name="Aroian R.V."/>
            <person name="Pafco B."/>
            <person name="Schwarz E.M."/>
        </authorList>
    </citation>
    <scope>NUCLEOTIDE SEQUENCE [LARGE SCALE GENOMIC DNA]</scope>
    <source>
        <strain evidence="2 3">Aroian</strain>
        <tissue evidence="2">Whole animal</tissue>
    </source>
</reference>
<evidence type="ECO:0000256" key="1">
    <source>
        <dbReference type="SAM" id="Phobius"/>
    </source>
</evidence>
<comment type="caution">
    <text evidence="2">The sequence shown here is derived from an EMBL/GenBank/DDBJ whole genome shotgun (WGS) entry which is preliminary data.</text>
</comment>
<dbReference type="EMBL" id="JAVFWL010000005">
    <property type="protein sequence ID" value="KAK6755080.1"/>
    <property type="molecule type" value="Genomic_DNA"/>
</dbReference>
<protein>
    <submittedName>
        <fullName evidence="2">Uncharacterized protein</fullName>
    </submittedName>
</protein>
<proteinExistence type="predicted"/>
<sequence>MQLKQPTLPSQSKCATGYLPDFAQLDFWSNTDIGSDRAMHGRTVAAILSSLTCAPQCFFVSKKAARKRRKSTRCKMIGKNRRSNVNIGKLDGWTI</sequence>
<name>A0ABR1DXJ3_NECAM</name>
<evidence type="ECO:0000313" key="3">
    <source>
        <dbReference type="Proteomes" id="UP001303046"/>
    </source>
</evidence>
<keyword evidence="1" id="KW-0812">Transmembrane</keyword>
<keyword evidence="1" id="KW-1133">Transmembrane helix</keyword>
<accession>A0ABR1DXJ3</accession>
<organism evidence="2 3">
    <name type="scientific">Necator americanus</name>
    <name type="common">Human hookworm</name>
    <dbReference type="NCBI Taxonomy" id="51031"/>
    <lineage>
        <taxon>Eukaryota</taxon>
        <taxon>Metazoa</taxon>
        <taxon>Ecdysozoa</taxon>
        <taxon>Nematoda</taxon>
        <taxon>Chromadorea</taxon>
        <taxon>Rhabditida</taxon>
        <taxon>Rhabditina</taxon>
        <taxon>Rhabditomorpha</taxon>
        <taxon>Strongyloidea</taxon>
        <taxon>Ancylostomatidae</taxon>
        <taxon>Bunostominae</taxon>
        <taxon>Necator</taxon>
    </lineage>
</organism>
<keyword evidence="3" id="KW-1185">Reference proteome</keyword>
<gene>
    <name evidence="2" type="primary">Necator_chrV.g18617</name>
    <name evidence="2" type="ORF">RB195_013826</name>
</gene>
<dbReference type="Proteomes" id="UP001303046">
    <property type="component" value="Unassembled WGS sequence"/>
</dbReference>